<reference evidence="1" key="1">
    <citation type="submission" date="2021-06" db="EMBL/GenBank/DDBJ databases">
        <authorList>
            <person name="Kallberg Y."/>
            <person name="Tangrot J."/>
            <person name="Rosling A."/>
        </authorList>
    </citation>
    <scope>NUCLEOTIDE SEQUENCE</scope>
    <source>
        <strain evidence="1">MA461A</strain>
    </source>
</reference>
<organism evidence="1 2">
    <name type="scientific">Racocetra persica</name>
    <dbReference type="NCBI Taxonomy" id="160502"/>
    <lineage>
        <taxon>Eukaryota</taxon>
        <taxon>Fungi</taxon>
        <taxon>Fungi incertae sedis</taxon>
        <taxon>Mucoromycota</taxon>
        <taxon>Glomeromycotina</taxon>
        <taxon>Glomeromycetes</taxon>
        <taxon>Diversisporales</taxon>
        <taxon>Gigasporaceae</taxon>
        <taxon>Racocetra</taxon>
    </lineage>
</organism>
<dbReference type="Proteomes" id="UP000789920">
    <property type="component" value="Unassembled WGS sequence"/>
</dbReference>
<keyword evidence="2" id="KW-1185">Reference proteome</keyword>
<evidence type="ECO:0000313" key="1">
    <source>
        <dbReference type="EMBL" id="CAG8731264.1"/>
    </source>
</evidence>
<feature type="non-terminal residue" evidence="1">
    <location>
        <position position="88"/>
    </location>
</feature>
<accession>A0ACA9Q095</accession>
<protein>
    <submittedName>
        <fullName evidence="1">18346_t:CDS:1</fullName>
    </submittedName>
</protein>
<gene>
    <name evidence="1" type="ORF">RPERSI_LOCUS12184</name>
</gene>
<dbReference type="EMBL" id="CAJVQC010025846">
    <property type="protein sequence ID" value="CAG8731264.1"/>
    <property type="molecule type" value="Genomic_DNA"/>
</dbReference>
<evidence type="ECO:0000313" key="2">
    <source>
        <dbReference type="Proteomes" id="UP000789920"/>
    </source>
</evidence>
<proteinExistence type="predicted"/>
<name>A0ACA9Q095_9GLOM</name>
<comment type="caution">
    <text evidence="1">The sequence shown here is derived from an EMBL/GenBank/DDBJ whole genome shotgun (WGS) entry which is preliminary data.</text>
</comment>
<sequence length="88" mass="10197">MARFLTSIQELYPESADYMKDKVLPGAWCIRKFLVHHCDDPSSFISFLITHDKESLEDGNVDVSSDEAMEMNQAVYNEFTEKYQTIPE</sequence>